<dbReference type="Pfam" id="PF00300">
    <property type="entry name" value="His_Phos_1"/>
    <property type="match status" value="1"/>
</dbReference>
<dbReference type="AlphaFoldDB" id="A0AAD7EZW0"/>
<evidence type="ECO:0000313" key="1">
    <source>
        <dbReference type="EMBL" id="KAJ7359263.1"/>
    </source>
</evidence>
<keyword evidence="2" id="KW-1185">Reference proteome</keyword>
<comment type="caution">
    <text evidence="1">The sequence shown here is derived from an EMBL/GenBank/DDBJ whole genome shotgun (WGS) entry which is preliminary data.</text>
</comment>
<dbReference type="InterPro" id="IPR029033">
    <property type="entry name" value="His_PPase_superfam"/>
</dbReference>
<evidence type="ECO:0008006" key="3">
    <source>
        <dbReference type="Google" id="ProtNLM"/>
    </source>
</evidence>
<organism evidence="1 2">
    <name type="scientific">Mycena albidolilacea</name>
    <dbReference type="NCBI Taxonomy" id="1033008"/>
    <lineage>
        <taxon>Eukaryota</taxon>
        <taxon>Fungi</taxon>
        <taxon>Dikarya</taxon>
        <taxon>Basidiomycota</taxon>
        <taxon>Agaricomycotina</taxon>
        <taxon>Agaricomycetes</taxon>
        <taxon>Agaricomycetidae</taxon>
        <taxon>Agaricales</taxon>
        <taxon>Marasmiineae</taxon>
        <taxon>Mycenaceae</taxon>
        <taxon>Mycena</taxon>
    </lineage>
</organism>
<sequence length="180" mass="19000">MSGCASSTLGLQKASVSRARSGRWRLRRNGASKNCSHEEWSPFLGAGTPSFPKVPEGESLNDLAHRAESAIAGCVLPHLAAAEGAMHITIFGHGLCIPELVAALFRLDPDSRRDISYAGLLNTAWTRAVDTSPGAPHLTVQVTDMNNASHLLALEAIEEAATSDNDKAPARAFFVGKAVA</sequence>
<evidence type="ECO:0000313" key="2">
    <source>
        <dbReference type="Proteomes" id="UP001218218"/>
    </source>
</evidence>
<dbReference type="InterPro" id="IPR013078">
    <property type="entry name" value="His_Pase_superF_clade-1"/>
</dbReference>
<name>A0AAD7EZW0_9AGAR</name>
<dbReference type="EMBL" id="JARIHO010000006">
    <property type="protein sequence ID" value="KAJ7359263.1"/>
    <property type="molecule type" value="Genomic_DNA"/>
</dbReference>
<protein>
    <recommendedName>
        <fullName evidence="3">Phosphoglycerate mutase</fullName>
    </recommendedName>
</protein>
<gene>
    <name evidence="1" type="ORF">DFH08DRAFT_952420</name>
</gene>
<reference evidence="1" key="1">
    <citation type="submission" date="2023-03" db="EMBL/GenBank/DDBJ databases">
        <title>Massive genome expansion in bonnet fungi (Mycena s.s.) driven by repeated elements and novel gene families across ecological guilds.</title>
        <authorList>
            <consortium name="Lawrence Berkeley National Laboratory"/>
            <person name="Harder C.B."/>
            <person name="Miyauchi S."/>
            <person name="Viragh M."/>
            <person name="Kuo A."/>
            <person name="Thoen E."/>
            <person name="Andreopoulos B."/>
            <person name="Lu D."/>
            <person name="Skrede I."/>
            <person name="Drula E."/>
            <person name="Henrissat B."/>
            <person name="Morin E."/>
            <person name="Kohler A."/>
            <person name="Barry K."/>
            <person name="LaButti K."/>
            <person name="Morin E."/>
            <person name="Salamov A."/>
            <person name="Lipzen A."/>
            <person name="Mereny Z."/>
            <person name="Hegedus B."/>
            <person name="Baldrian P."/>
            <person name="Stursova M."/>
            <person name="Weitz H."/>
            <person name="Taylor A."/>
            <person name="Grigoriev I.V."/>
            <person name="Nagy L.G."/>
            <person name="Martin F."/>
            <person name="Kauserud H."/>
        </authorList>
    </citation>
    <scope>NUCLEOTIDE SEQUENCE</scope>
    <source>
        <strain evidence="1">CBHHK002</strain>
    </source>
</reference>
<dbReference type="Proteomes" id="UP001218218">
    <property type="component" value="Unassembled WGS sequence"/>
</dbReference>
<dbReference type="SUPFAM" id="SSF53254">
    <property type="entry name" value="Phosphoglycerate mutase-like"/>
    <property type="match status" value="1"/>
</dbReference>
<accession>A0AAD7EZW0</accession>
<proteinExistence type="predicted"/>
<dbReference type="Gene3D" id="3.40.50.1240">
    <property type="entry name" value="Phosphoglycerate mutase-like"/>
    <property type="match status" value="1"/>
</dbReference>